<evidence type="ECO:0000256" key="6">
    <source>
        <dbReference type="ARBA" id="ARBA00022679"/>
    </source>
</evidence>
<comment type="pathway">
    <text evidence="2">Lipid metabolism.</text>
</comment>
<evidence type="ECO:0000256" key="9">
    <source>
        <dbReference type="ARBA" id="ARBA00023315"/>
    </source>
</evidence>
<name>A0ABU5XVQ9_9MYCO</name>
<dbReference type="InterPro" id="IPR045034">
    <property type="entry name" value="O-acyltransferase_WSD1-like"/>
</dbReference>
<evidence type="ECO:0000256" key="2">
    <source>
        <dbReference type="ARBA" id="ARBA00005189"/>
    </source>
</evidence>
<comment type="similarity">
    <text evidence="3 11">Belongs to the long-chain O-acyltransferase family.</text>
</comment>
<keyword evidence="7 11" id="KW-0319">Glycerol metabolism</keyword>
<keyword evidence="6 11" id="KW-0808">Transferase</keyword>
<evidence type="ECO:0000259" key="12">
    <source>
        <dbReference type="Pfam" id="PF03007"/>
    </source>
</evidence>
<dbReference type="Pfam" id="PF03007">
    <property type="entry name" value="WS_DGAT_cat"/>
    <property type="match status" value="1"/>
</dbReference>
<evidence type="ECO:0000256" key="3">
    <source>
        <dbReference type="ARBA" id="ARBA00009587"/>
    </source>
</evidence>
<feature type="domain" description="O-acyltransferase WSD1-like N-terminal" evidence="12">
    <location>
        <begin position="5"/>
        <end position="267"/>
    </location>
</feature>
<evidence type="ECO:0000256" key="1">
    <source>
        <dbReference type="ARBA" id="ARBA00004771"/>
    </source>
</evidence>
<comment type="catalytic activity">
    <reaction evidence="10 11">
        <text>an acyl-CoA + a 1,2-diacyl-sn-glycerol = a triacyl-sn-glycerol + CoA</text>
        <dbReference type="Rhea" id="RHEA:10868"/>
        <dbReference type="ChEBI" id="CHEBI:17815"/>
        <dbReference type="ChEBI" id="CHEBI:57287"/>
        <dbReference type="ChEBI" id="CHEBI:58342"/>
        <dbReference type="ChEBI" id="CHEBI:64615"/>
        <dbReference type="EC" id="2.3.1.20"/>
    </reaction>
</comment>
<keyword evidence="9 11" id="KW-0012">Acyltransferase</keyword>
<dbReference type="NCBIfam" id="TIGR02946">
    <property type="entry name" value="acyl_WS_DGAT"/>
    <property type="match status" value="1"/>
</dbReference>
<dbReference type="InterPro" id="IPR014292">
    <property type="entry name" value="Acyl_transf_WS/DGAT"/>
</dbReference>
<proteinExistence type="inferred from homology"/>
<protein>
    <recommendedName>
        <fullName evidence="4 11">Diacylglycerol O-acyltransferase</fullName>
        <ecNumber evidence="4 11">2.3.1.20</ecNumber>
    </recommendedName>
</protein>
<evidence type="ECO:0000256" key="8">
    <source>
        <dbReference type="ARBA" id="ARBA00023098"/>
    </source>
</evidence>
<dbReference type="PANTHER" id="PTHR31650:SF1">
    <property type="entry name" value="WAX ESTER SYNTHASE_DIACYLGLYCEROL ACYLTRANSFERASE 4-RELATED"/>
    <property type="match status" value="1"/>
</dbReference>
<gene>
    <name evidence="14" type="ORF">KV113_10945</name>
</gene>
<keyword evidence="5 11" id="KW-0444">Lipid biosynthesis</keyword>
<keyword evidence="8 11" id="KW-0443">Lipid metabolism</keyword>
<dbReference type="EC" id="2.3.1.20" evidence="4 11"/>
<dbReference type="Pfam" id="PF06974">
    <property type="entry name" value="WS_DGAT_C"/>
    <property type="match status" value="1"/>
</dbReference>
<dbReference type="InterPro" id="IPR009721">
    <property type="entry name" value="O-acyltransferase_WSD1_C"/>
</dbReference>
<evidence type="ECO:0000256" key="5">
    <source>
        <dbReference type="ARBA" id="ARBA00022516"/>
    </source>
</evidence>
<dbReference type="InterPro" id="IPR004255">
    <property type="entry name" value="O-acyltransferase_WSD1_N"/>
</dbReference>
<sequence>MSQRLSTLDTAFLHAEDTDPHTQLGIGGLAILDGPMPDHASLMATLAERIAACPRFSQRLRRQIFDLSAPEWIDDDKFDLTYHVRRVAVPGSGSDDDLFRVVADVMSWRLDRDRPLWEIWVIGGLADNRWAMLVKVHPCLADAVATVHILTGLSDGGLAGSAAFERCVSNHPAGSALIASPPQNLPPAPRPSPWLAALRAPAQIAGDALAAARGVLRSSNEFAAGLQRPPSSLNGPVTSRRRYTAARVTLEDVHQICRTFNVTVDDVALAALTESYRNMLLRRGEQPGAESLRTLVPSREAMLLPYLPVHEDNPVLRLRLVHARMAKAEATGEADGLIAAAARMLPFPVAAWAMDLMSRLPQRNVATMAVNVPGPRQPLQVMGRNVIAVLPIPPIGIQLRTAAAVLSYADQLFFGILADFEAVPDADELARGAEAAVARLLERSRRRRGRDRHGMALVVNV</sequence>
<evidence type="ECO:0000259" key="13">
    <source>
        <dbReference type="Pfam" id="PF06974"/>
    </source>
</evidence>
<dbReference type="PANTHER" id="PTHR31650">
    <property type="entry name" value="O-ACYLTRANSFERASE (WSD1-LIKE) FAMILY PROTEIN"/>
    <property type="match status" value="1"/>
</dbReference>
<evidence type="ECO:0000256" key="7">
    <source>
        <dbReference type="ARBA" id="ARBA00022798"/>
    </source>
</evidence>
<feature type="domain" description="O-acyltransferase WSD1 C-terminal" evidence="13">
    <location>
        <begin position="302"/>
        <end position="438"/>
    </location>
</feature>
<evidence type="ECO:0000256" key="10">
    <source>
        <dbReference type="ARBA" id="ARBA00048109"/>
    </source>
</evidence>
<accession>A0ABU5XVQ9</accession>
<dbReference type="Proteomes" id="UP001298593">
    <property type="component" value="Unassembled WGS sequence"/>
</dbReference>
<evidence type="ECO:0000313" key="15">
    <source>
        <dbReference type="Proteomes" id="UP001298593"/>
    </source>
</evidence>
<keyword evidence="15" id="KW-1185">Reference proteome</keyword>
<organism evidence="14 15">
    <name type="scientific">[Mycobacterium] nativiensis</name>
    <dbReference type="NCBI Taxonomy" id="2855503"/>
    <lineage>
        <taxon>Bacteria</taxon>
        <taxon>Bacillati</taxon>
        <taxon>Actinomycetota</taxon>
        <taxon>Actinomycetes</taxon>
        <taxon>Mycobacteriales</taxon>
        <taxon>Mycobacteriaceae</taxon>
        <taxon>Mycolicibacter</taxon>
    </lineage>
</organism>
<dbReference type="EMBL" id="JAYJJU010000008">
    <property type="protein sequence ID" value="MEB3032071.1"/>
    <property type="molecule type" value="Genomic_DNA"/>
</dbReference>
<comment type="pathway">
    <text evidence="1 11">Glycerolipid metabolism; triacylglycerol biosynthesis.</text>
</comment>
<evidence type="ECO:0000313" key="14">
    <source>
        <dbReference type="EMBL" id="MEB3032071.1"/>
    </source>
</evidence>
<evidence type="ECO:0000256" key="4">
    <source>
        <dbReference type="ARBA" id="ARBA00013244"/>
    </source>
</evidence>
<comment type="caution">
    <text evidence="14">The sequence shown here is derived from an EMBL/GenBank/DDBJ whole genome shotgun (WGS) entry which is preliminary data.</text>
</comment>
<evidence type="ECO:0000256" key="11">
    <source>
        <dbReference type="RuleBase" id="RU361241"/>
    </source>
</evidence>
<dbReference type="RefSeq" id="WP_224975240.1">
    <property type="nucleotide sequence ID" value="NZ_JAYJJU010000008.1"/>
</dbReference>
<reference evidence="14 15" key="1">
    <citation type="submission" date="2023-12" db="EMBL/GenBank/DDBJ databases">
        <title>Description of new species of Mycobacterium terrae complex isolated from sewage at the Sao Paulo Zoological Park Foundation in Brazil.</title>
        <authorList>
            <person name="Romagnoli C.L."/>
            <person name="Conceicao E.C."/>
            <person name="Machado E."/>
            <person name="Barreto L.B.P.F."/>
            <person name="Sharma A."/>
            <person name="Silva N.M."/>
            <person name="Marques L.E."/>
            <person name="Juliana M.A."/>
            <person name="Lourenco M.C.S."/>
            <person name="Digiampietri L.A."/>
            <person name="Suffys P.N."/>
            <person name="Viana-Niero C."/>
        </authorList>
    </citation>
    <scope>NUCLEOTIDE SEQUENCE [LARGE SCALE GENOMIC DNA]</scope>
    <source>
        <strain evidence="14 15">MYC340</strain>
    </source>
</reference>